<feature type="region of interest" description="Disordered" evidence="2">
    <location>
        <begin position="151"/>
        <end position="170"/>
    </location>
</feature>
<organism evidence="4">
    <name type="scientific">Moorella thermoacetica Y72</name>
    <dbReference type="NCBI Taxonomy" id="1325331"/>
    <lineage>
        <taxon>Bacteria</taxon>
        <taxon>Bacillati</taxon>
        <taxon>Bacillota</taxon>
        <taxon>Clostridia</taxon>
        <taxon>Neomoorellales</taxon>
        <taxon>Neomoorellaceae</taxon>
        <taxon>Neomoorella</taxon>
    </lineage>
</organism>
<protein>
    <submittedName>
        <fullName evidence="4">Pyruvate:ferredoxin oxidoreductase and related 2-oxoacid:ferredoxin oxidoreductases, beta subunit</fullName>
    </submittedName>
</protein>
<dbReference type="SUPFAM" id="SSF52518">
    <property type="entry name" value="Thiamin diphosphate-binding fold (THDP-binding)"/>
    <property type="match status" value="1"/>
</dbReference>
<dbReference type="CDD" id="cd03376">
    <property type="entry name" value="TPP_PFOR_porB_like"/>
    <property type="match status" value="1"/>
</dbReference>
<feature type="domain" description="Thiamine pyrophosphate enzyme TPP-binding" evidence="3">
    <location>
        <begin position="82"/>
        <end position="217"/>
    </location>
</feature>
<dbReference type="GO" id="GO:0016491">
    <property type="term" value="F:oxidoreductase activity"/>
    <property type="evidence" value="ECO:0007669"/>
    <property type="project" value="UniProtKB-KW"/>
</dbReference>
<proteinExistence type="predicted"/>
<dbReference type="AlphaFoldDB" id="A0A0S6UBT6"/>
<dbReference type="Gene3D" id="3.40.50.970">
    <property type="match status" value="2"/>
</dbReference>
<dbReference type="InterPro" id="IPR051479">
    <property type="entry name" value="PorB-like"/>
</dbReference>
<evidence type="ECO:0000313" key="4">
    <source>
        <dbReference type="EMBL" id="GAF25086.1"/>
    </source>
</evidence>
<keyword evidence="1" id="KW-0560">Oxidoreductase</keyword>
<keyword evidence="4" id="KW-0670">Pyruvate</keyword>
<dbReference type="PANTHER" id="PTHR42897">
    <property type="entry name" value="PYRUVATE SYNTHASE SUBUNIT PORB"/>
    <property type="match status" value="1"/>
</dbReference>
<sequence length="283" mass="30176">MKTVKRRVFVMVKIKELPDNELVQGSYACAGCGGILAVRMALKVLGPETVIVTTPSCLLGVTTFYPQLAFKVPCVNVTFPSTAAAISGVVAGLRRRGKSGVKVVGLAGDGGTVDIGLQALSGAIERGDNFIFICYDNEAYMNTGVQRSGATPLGARTTTTPVGRAGRGEDRPKKDMLAIVAAHNVPYAATASIGYPQDYLTKVQKAMEIEGPAYIQVLAPCPPGWGYSSHLTVKLARLAVQTGQWPLAEYERGRLTVKEVANPRPLKEYLAPQARFAHLLASK</sequence>
<dbReference type="InterPro" id="IPR029061">
    <property type="entry name" value="THDP-binding"/>
</dbReference>
<evidence type="ECO:0000256" key="1">
    <source>
        <dbReference type="ARBA" id="ARBA00023002"/>
    </source>
</evidence>
<dbReference type="Proteomes" id="UP000063718">
    <property type="component" value="Unassembled WGS sequence"/>
</dbReference>
<accession>A0A0S6UBT6</accession>
<dbReference type="EMBL" id="DF238840">
    <property type="protein sequence ID" value="GAF25086.1"/>
    <property type="molecule type" value="Genomic_DNA"/>
</dbReference>
<dbReference type="PANTHER" id="PTHR42897:SF1">
    <property type="entry name" value="2-OXOACID OXIDOREDUCTASE (FERREDOXIN)"/>
    <property type="match status" value="1"/>
</dbReference>
<dbReference type="GO" id="GO:0030976">
    <property type="term" value="F:thiamine pyrophosphate binding"/>
    <property type="evidence" value="ECO:0007669"/>
    <property type="project" value="InterPro"/>
</dbReference>
<gene>
    <name evidence="4" type="ORF">MTY_0415</name>
</gene>
<name>A0A0S6UBT6_NEOTH</name>
<dbReference type="InterPro" id="IPR011766">
    <property type="entry name" value="TPP_enzyme_TPP-bd"/>
</dbReference>
<dbReference type="Pfam" id="PF02775">
    <property type="entry name" value="TPP_enzyme_C"/>
    <property type="match status" value="1"/>
</dbReference>
<evidence type="ECO:0000256" key="2">
    <source>
        <dbReference type="SAM" id="MobiDB-lite"/>
    </source>
</evidence>
<reference evidence="4" key="1">
    <citation type="journal article" date="2014" name="Gene">
        <title>Genome-guided analysis of transformation efficiency and carbon dioxide assimilation by Moorella thermoacetica Y72.</title>
        <authorList>
            <person name="Tsukahara K."/>
            <person name="Kita A."/>
            <person name="Nakashimada Y."/>
            <person name="Hoshino T."/>
            <person name="Murakami K."/>
        </authorList>
    </citation>
    <scope>NUCLEOTIDE SEQUENCE [LARGE SCALE GENOMIC DNA]</scope>
    <source>
        <strain evidence="4">Y72</strain>
    </source>
</reference>
<evidence type="ECO:0000259" key="3">
    <source>
        <dbReference type="Pfam" id="PF02775"/>
    </source>
</evidence>